<dbReference type="PANTHER" id="PTHR44051">
    <property type="entry name" value="GLUTATHIONE S-TRANSFERASE-RELATED"/>
    <property type="match status" value="1"/>
</dbReference>
<dbReference type="CDD" id="cd03057">
    <property type="entry name" value="GST_N_Beta"/>
    <property type="match status" value="1"/>
</dbReference>
<feature type="domain" description="GST C-terminal" evidence="2">
    <location>
        <begin position="86"/>
        <end position="210"/>
    </location>
</feature>
<dbReference type="Gene3D" id="3.40.30.10">
    <property type="entry name" value="Glutaredoxin"/>
    <property type="match status" value="1"/>
</dbReference>
<dbReference type="HOGENOM" id="CLU_011226_6_1_5"/>
<dbReference type="CDD" id="cd03188">
    <property type="entry name" value="GST_C_Beta"/>
    <property type="match status" value="1"/>
</dbReference>
<dbReference type="Pfam" id="PF13409">
    <property type="entry name" value="GST_N_2"/>
    <property type="match status" value="1"/>
</dbReference>
<dbReference type="STRING" id="366602.Caul_1471"/>
<dbReference type="InterPro" id="IPR010987">
    <property type="entry name" value="Glutathione-S-Trfase_C-like"/>
</dbReference>
<reference evidence="3" key="1">
    <citation type="submission" date="2008-01" db="EMBL/GenBank/DDBJ databases">
        <title>Complete sequence of chromosome of Caulobacter sp. K31.</title>
        <authorList>
            <consortium name="US DOE Joint Genome Institute"/>
            <person name="Copeland A."/>
            <person name="Lucas S."/>
            <person name="Lapidus A."/>
            <person name="Barry K."/>
            <person name="Glavina del Rio T."/>
            <person name="Dalin E."/>
            <person name="Tice H."/>
            <person name="Pitluck S."/>
            <person name="Bruce D."/>
            <person name="Goodwin L."/>
            <person name="Thompson L.S."/>
            <person name="Brettin T."/>
            <person name="Detter J.C."/>
            <person name="Han C."/>
            <person name="Schmutz J."/>
            <person name="Larimer F."/>
            <person name="Land M."/>
            <person name="Hauser L."/>
            <person name="Kyrpides N."/>
            <person name="Kim E."/>
            <person name="Stephens C."/>
            <person name="Richardson P."/>
        </authorList>
    </citation>
    <scope>NUCLEOTIDE SEQUENCE [LARGE SCALE GENOMIC DNA]</scope>
    <source>
        <strain evidence="3">K31</strain>
    </source>
</reference>
<dbReference type="SUPFAM" id="SSF47616">
    <property type="entry name" value="GST C-terminal domain-like"/>
    <property type="match status" value="1"/>
</dbReference>
<dbReference type="PROSITE" id="PS50404">
    <property type="entry name" value="GST_NTER"/>
    <property type="match status" value="1"/>
</dbReference>
<dbReference type="OrthoDB" id="7583243at2"/>
<dbReference type="Pfam" id="PF14497">
    <property type="entry name" value="GST_C_3"/>
    <property type="match status" value="1"/>
</dbReference>
<dbReference type="Gene3D" id="1.20.1050.10">
    <property type="match status" value="1"/>
</dbReference>
<evidence type="ECO:0000313" key="3">
    <source>
        <dbReference type="EMBL" id="ABZ70601.1"/>
    </source>
</evidence>
<gene>
    <name evidence="3" type="ordered locus">Caul_1471</name>
</gene>
<feature type="domain" description="GST N-terminal" evidence="1">
    <location>
        <begin position="1"/>
        <end position="80"/>
    </location>
</feature>
<dbReference type="InterPro" id="IPR004046">
    <property type="entry name" value="GST_C"/>
</dbReference>
<evidence type="ECO:0000259" key="2">
    <source>
        <dbReference type="PROSITE" id="PS50405"/>
    </source>
</evidence>
<dbReference type="InterPro" id="IPR004045">
    <property type="entry name" value="Glutathione_S-Trfase_N"/>
</dbReference>
<organism evidence="3">
    <name type="scientific">Caulobacter sp. (strain K31)</name>
    <dbReference type="NCBI Taxonomy" id="366602"/>
    <lineage>
        <taxon>Bacteria</taxon>
        <taxon>Pseudomonadati</taxon>
        <taxon>Pseudomonadota</taxon>
        <taxon>Alphaproteobacteria</taxon>
        <taxon>Caulobacterales</taxon>
        <taxon>Caulobacteraceae</taxon>
        <taxon>Caulobacter</taxon>
    </lineage>
</organism>
<dbReference type="SUPFAM" id="SSF52833">
    <property type="entry name" value="Thioredoxin-like"/>
    <property type="match status" value="1"/>
</dbReference>
<protein>
    <submittedName>
        <fullName evidence="3">Glutathione S-transferase domain</fullName>
    </submittedName>
</protein>
<dbReference type="EMBL" id="CP000927">
    <property type="protein sequence ID" value="ABZ70601.1"/>
    <property type="molecule type" value="Genomic_DNA"/>
</dbReference>
<dbReference type="SFLD" id="SFLDG00358">
    <property type="entry name" value="Main_(cytGST)"/>
    <property type="match status" value="1"/>
</dbReference>
<accession>B0T0F5</accession>
<dbReference type="KEGG" id="cak:Caul_1471"/>
<dbReference type="InterPro" id="IPR040079">
    <property type="entry name" value="Glutathione_S-Trfase"/>
</dbReference>
<dbReference type="SFLD" id="SFLDG01150">
    <property type="entry name" value="Main.1:_Beta-like"/>
    <property type="match status" value="1"/>
</dbReference>
<dbReference type="PANTHER" id="PTHR44051:SF21">
    <property type="entry name" value="GLUTATHIONE S-TRANSFERASE FAMILY PROTEIN"/>
    <property type="match status" value="1"/>
</dbReference>
<dbReference type="InterPro" id="IPR036249">
    <property type="entry name" value="Thioredoxin-like_sf"/>
</dbReference>
<dbReference type="InterPro" id="IPR036282">
    <property type="entry name" value="Glutathione-S-Trfase_C_sf"/>
</dbReference>
<dbReference type="GO" id="GO:0016740">
    <property type="term" value="F:transferase activity"/>
    <property type="evidence" value="ECO:0007669"/>
    <property type="project" value="UniProtKB-KW"/>
</dbReference>
<keyword evidence="3" id="KW-0808">Transferase</keyword>
<proteinExistence type="predicted"/>
<dbReference type="PROSITE" id="PS50405">
    <property type="entry name" value="GST_CTER"/>
    <property type="match status" value="1"/>
</dbReference>
<evidence type="ECO:0000259" key="1">
    <source>
        <dbReference type="PROSITE" id="PS50404"/>
    </source>
</evidence>
<dbReference type="SFLD" id="SFLDS00019">
    <property type="entry name" value="Glutathione_Transferase_(cytos"/>
    <property type="match status" value="1"/>
</dbReference>
<dbReference type="eggNOG" id="COG0625">
    <property type="taxonomic scope" value="Bacteria"/>
</dbReference>
<dbReference type="AlphaFoldDB" id="B0T0F5"/>
<sequence>MYQLYYSPSTASLAAHWMLIEIGVPFELVLTDTETGAQKRPEYLKLNPSGVVPTLIVDGAPVCEVAAILMLLAERHADKDLAPAVGAPGRAAYLQWMVYLANTVMPAFRAWFYPHEPAGEAATEAAKALARARLEGIWDRIDAHLAVQVGPHMLGQRLSTVDFLATMLMRWSRNMPKPATAWPNIARYLARMRAMPSLREVHAREGLTDWIDG</sequence>
<name>B0T0F5_CAUSK</name>